<dbReference type="PRINTS" id="PR00111">
    <property type="entry name" value="ABHYDROLASE"/>
</dbReference>
<dbReference type="PANTHER" id="PTHR43433:SF5">
    <property type="entry name" value="AB HYDROLASE-1 DOMAIN-CONTAINING PROTEIN"/>
    <property type="match status" value="1"/>
</dbReference>
<dbReference type="EMBL" id="JAPEUX010000001">
    <property type="protein sequence ID" value="KAJ4360976.1"/>
    <property type="molecule type" value="Genomic_DNA"/>
</dbReference>
<dbReference type="Gene3D" id="3.40.50.1820">
    <property type="entry name" value="alpha/beta hydrolase"/>
    <property type="match status" value="1"/>
</dbReference>
<sequence length="338" mass="38520">MASKPMTADELLKHPEYEHTIWDLKPTKAGKVAVAQGRGGPLNIAYEVHGHGDIHLIFVMGLGGMKYAWQRQTKDFAHTQGDKYSVLTLDNRGIGESDKPFFRYSTSEMAKDVIEVMDHVGWTGKRECHVVGISMGGMIAQEMGFLENLYARANLFIPKALDAQIENVKRNLYTQEWLDAPDTLEHVVKPFPTNGDRFAANEMWKRTHPDYFQKGGFILQAAAAWLHYKSPEDLHKIANTIGKNRIMVVHGTKDRMLTFPLGVVVWRGLEKGEGRTGKENWLGIEEEKDIWEEGEIEKHFVKGQGHVVPIEQREVFGKWLEDLIMRGEELNKKEGIQR</sequence>
<dbReference type="AlphaFoldDB" id="A0A9W8XX98"/>
<keyword evidence="3" id="KW-1185">Reference proteome</keyword>
<reference evidence="2" key="1">
    <citation type="submission" date="2022-10" db="EMBL/GenBank/DDBJ databases">
        <title>Tapping the CABI collections for fungal endophytes: first genome assemblies for Collariella, Neodidymelliopsis, Ascochyta clinopodiicola, Didymella pomorum, Didymosphaeria variabile, Neocosmospora piperis and Neocucurbitaria cava.</title>
        <authorList>
            <person name="Hill R."/>
        </authorList>
    </citation>
    <scope>NUCLEOTIDE SEQUENCE</scope>
    <source>
        <strain evidence="2">IMI 356815</strain>
    </source>
</reference>
<evidence type="ECO:0000259" key="1">
    <source>
        <dbReference type="Pfam" id="PF00561"/>
    </source>
</evidence>
<dbReference type="GeneID" id="80905075"/>
<dbReference type="PANTHER" id="PTHR43433">
    <property type="entry name" value="HYDROLASE, ALPHA/BETA FOLD FAMILY PROTEIN"/>
    <property type="match status" value="1"/>
</dbReference>
<dbReference type="Proteomes" id="UP001140513">
    <property type="component" value="Unassembled WGS sequence"/>
</dbReference>
<feature type="domain" description="AB hydrolase-1" evidence="1">
    <location>
        <begin position="55"/>
        <end position="141"/>
    </location>
</feature>
<dbReference type="OrthoDB" id="19657at2759"/>
<dbReference type="InterPro" id="IPR050471">
    <property type="entry name" value="AB_hydrolase"/>
</dbReference>
<proteinExistence type="predicted"/>
<comment type="caution">
    <text evidence="2">The sequence shown here is derived from an EMBL/GenBank/DDBJ whole genome shotgun (WGS) entry which is preliminary data.</text>
</comment>
<organism evidence="2 3">
    <name type="scientific">Didymosphaeria variabile</name>
    <dbReference type="NCBI Taxonomy" id="1932322"/>
    <lineage>
        <taxon>Eukaryota</taxon>
        <taxon>Fungi</taxon>
        <taxon>Dikarya</taxon>
        <taxon>Ascomycota</taxon>
        <taxon>Pezizomycotina</taxon>
        <taxon>Dothideomycetes</taxon>
        <taxon>Pleosporomycetidae</taxon>
        <taxon>Pleosporales</taxon>
        <taxon>Massarineae</taxon>
        <taxon>Didymosphaeriaceae</taxon>
        <taxon>Didymosphaeria</taxon>
    </lineage>
</organism>
<dbReference type="InterPro" id="IPR029058">
    <property type="entry name" value="AB_hydrolase_fold"/>
</dbReference>
<evidence type="ECO:0000313" key="2">
    <source>
        <dbReference type="EMBL" id="KAJ4360976.1"/>
    </source>
</evidence>
<gene>
    <name evidence="2" type="ORF">N0V89_001545</name>
</gene>
<dbReference type="Pfam" id="PF00561">
    <property type="entry name" value="Abhydrolase_1"/>
    <property type="match status" value="1"/>
</dbReference>
<accession>A0A9W8XX98</accession>
<dbReference type="InterPro" id="IPR000073">
    <property type="entry name" value="AB_hydrolase_1"/>
</dbReference>
<name>A0A9W8XX98_9PLEO</name>
<evidence type="ECO:0000313" key="3">
    <source>
        <dbReference type="Proteomes" id="UP001140513"/>
    </source>
</evidence>
<dbReference type="RefSeq" id="XP_056077178.1">
    <property type="nucleotide sequence ID" value="XM_056210356.1"/>
</dbReference>
<dbReference type="SUPFAM" id="SSF53474">
    <property type="entry name" value="alpha/beta-Hydrolases"/>
    <property type="match status" value="1"/>
</dbReference>
<protein>
    <recommendedName>
        <fullName evidence="1">AB hydrolase-1 domain-containing protein</fullName>
    </recommendedName>
</protein>